<feature type="coiled-coil region" evidence="8">
    <location>
        <begin position="41"/>
        <end position="68"/>
    </location>
</feature>
<evidence type="ECO:0000256" key="7">
    <source>
        <dbReference type="ARBA" id="ARBA00022962"/>
    </source>
</evidence>
<reference evidence="11" key="1">
    <citation type="submission" date="2025-08" db="UniProtKB">
        <authorList>
            <consortium name="Ensembl"/>
        </authorList>
    </citation>
    <scope>IDENTIFICATION</scope>
</reference>
<dbReference type="SUPFAM" id="SSF53697">
    <property type="entry name" value="SIS domain"/>
    <property type="match status" value="1"/>
</dbReference>
<dbReference type="PANTHER" id="PTHR10937:SF12">
    <property type="entry name" value="GLUTAMINE--FRUCTOSE-6-PHOSPHATE AMINOTRANSFERASE [ISOMERIZING] 1"/>
    <property type="match status" value="1"/>
</dbReference>
<dbReference type="CDD" id="cd05008">
    <property type="entry name" value="SIS_GlmS_GlmD_1"/>
    <property type="match status" value="1"/>
</dbReference>
<dbReference type="InterPro" id="IPR017932">
    <property type="entry name" value="GATase_2_dom"/>
</dbReference>
<accession>A0A8C5M3Y3</accession>
<organism evidence="11 12">
    <name type="scientific">Leptobrachium leishanense</name>
    <name type="common">Leishan spiny toad</name>
    <dbReference type="NCBI Taxonomy" id="445787"/>
    <lineage>
        <taxon>Eukaryota</taxon>
        <taxon>Metazoa</taxon>
        <taxon>Chordata</taxon>
        <taxon>Craniata</taxon>
        <taxon>Vertebrata</taxon>
        <taxon>Euteleostomi</taxon>
        <taxon>Amphibia</taxon>
        <taxon>Batrachia</taxon>
        <taxon>Anura</taxon>
        <taxon>Pelobatoidea</taxon>
        <taxon>Megophryidae</taxon>
        <taxon>Leptobrachium</taxon>
    </lineage>
</organism>
<dbReference type="InterPro" id="IPR047084">
    <property type="entry name" value="GFAT_N"/>
</dbReference>
<evidence type="ECO:0000256" key="2">
    <source>
        <dbReference type="ARBA" id="ARBA00004775"/>
    </source>
</evidence>
<evidence type="ECO:0000313" key="12">
    <source>
        <dbReference type="Proteomes" id="UP000694569"/>
    </source>
</evidence>
<dbReference type="GO" id="GO:0004360">
    <property type="term" value="F:glutamine-fructose-6-phosphate transaminase (isomerizing) activity"/>
    <property type="evidence" value="ECO:0007669"/>
    <property type="project" value="UniProtKB-EC"/>
</dbReference>
<protein>
    <recommendedName>
        <fullName evidence="3">glutamine--fructose-6-phosphate transaminase (isomerizing)</fullName>
        <ecNumber evidence="3">2.6.1.16</ecNumber>
    </recommendedName>
</protein>
<feature type="domain" description="Glutamine amidotransferase type-2" evidence="9">
    <location>
        <begin position="1"/>
        <end position="279"/>
    </location>
</feature>
<keyword evidence="5" id="KW-0808">Transferase</keyword>
<dbReference type="UniPathway" id="UPA00113">
    <property type="reaction ID" value="UER00528"/>
</dbReference>
<dbReference type="InterPro" id="IPR005855">
    <property type="entry name" value="GFAT"/>
</dbReference>
<evidence type="ECO:0000256" key="1">
    <source>
        <dbReference type="ARBA" id="ARBA00001031"/>
    </source>
</evidence>
<dbReference type="Gene3D" id="3.40.50.10490">
    <property type="entry name" value="Glucose-6-phosphate isomerase like protein, domain 1"/>
    <property type="match status" value="2"/>
</dbReference>
<dbReference type="Pfam" id="PF01380">
    <property type="entry name" value="SIS"/>
    <property type="match status" value="2"/>
</dbReference>
<comment type="pathway">
    <text evidence="2">Nucleotide-sugar biosynthesis; UDP-N-acetyl-alpha-D-glucosamine biosynthesis; alpha-D-glucosamine 6-phosphate from D-fructose 6-phosphate: step 1/1.</text>
</comment>
<evidence type="ECO:0000256" key="8">
    <source>
        <dbReference type="SAM" id="Coils"/>
    </source>
</evidence>
<dbReference type="CDD" id="cd05009">
    <property type="entry name" value="SIS_GlmS_GlmD_2"/>
    <property type="match status" value="1"/>
</dbReference>
<dbReference type="GO" id="GO:0097367">
    <property type="term" value="F:carbohydrate derivative binding"/>
    <property type="evidence" value="ECO:0007669"/>
    <property type="project" value="InterPro"/>
</dbReference>
<keyword evidence="4" id="KW-0597">Phosphoprotein</keyword>
<dbReference type="Gene3D" id="3.60.20.10">
    <property type="entry name" value="Glutamine Phosphoribosylpyrophosphate, subunit 1, domain 1"/>
    <property type="match status" value="1"/>
</dbReference>
<evidence type="ECO:0000313" key="11">
    <source>
        <dbReference type="Ensembl" id="ENSLLEP00000009136.1"/>
    </source>
</evidence>
<dbReference type="CDD" id="cd00714">
    <property type="entry name" value="GFAT"/>
    <property type="match status" value="1"/>
</dbReference>
<keyword evidence="6" id="KW-0677">Repeat</keyword>
<feature type="domain" description="SIS" evidence="10">
    <location>
        <begin position="351"/>
        <end position="490"/>
    </location>
</feature>
<dbReference type="EC" id="2.6.1.16" evidence="3"/>
<dbReference type="SUPFAM" id="SSF56235">
    <property type="entry name" value="N-terminal nucleophile aminohydrolases (Ntn hydrolases)"/>
    <property type="match status" value="1"/>
</dbReference>
<dbReference type="PANTHER" id="PTHR10937">
    <property type="entry name" value="GLUCOSAMINE--FRUCTOSE-6-PHOSPHATE AMINOTRANSFERASE, ISOMERIZING"/>
    <property type="match status" value="1"/>
</dbReference>
<comment type="catalytic activity">
    <reaction evidence="1">
        <text>D-fructose 6-phosphate + L-glutamine = D-glucosamine 6-phosphate + L-glutamate</text>
        <dbReference type="Rhea" id="RHEA:13237"/>
        <dbReference type="ChEBI" id="CHEBI:29985"/>
        <dbReference type="ChEBI" id="CHEBI:58359"/>
        <dbReference type="ChEBI" id="CHEBI:58725"/>
        <dbReference type="ChEBI" id="CHEBI:61527"/>
        <dbReference type="EC" id="2.6.1.16"/>
    </reaction>
</comment>
<evidence type="ECO:0000256" key="3">
    <source>
        <dbReference type="ARBA" id="ARBA00012916"/>
    </source>
</evidence>
<feature type="domain" description="SIS" evidence="10">
    <location>
        <begin position="522"/>
        <end position="663"/>
    </location>
</feature>
<dbReference type="AlphaFoldDB" id="A0A8C5M3Y3"/>
<evidence type="ECO:0000259" key="10">
    <source>
        <dbReference type="PROSITE" id="PS51464"/>
    </source>
</evidence>
<dbReference type="PROSITE" id="PS51278">
    <property type="entry name" value="GATASE_TYPE_2"/>
    <property type="match status" value="1"/>
</dbReference>
<dbReference type="Proteomes" id="UP000694569">
    <property type="component" value="Unplaced"/>
</dbReference>
<dbReference type="Ensembl" id="ENSLLET00000009489.1">
    <property type="protein sequence ID" value="ENSLLEP00000009136.1"/>
    <property type="gene ID" value="ENSLLEG00000005758.1"/>
</dbReference>
<reference evidence="11" key="2">
    <citation type="submission" date="2025-09" db="UniProtKB">
        <authorList>
            <consortium name="Ensembl"/>
        </authorList>
    </citation>
    <scope>IDENTIFICATION</scope>
</reference>
<keyword evidence="12" id="KW-1185">Reference proteome</keyword>
<keyword evidence="7" id="KW-0315">Glutamine amidotransferase</keyword>
<name>A0A8C5M3Y3_9ANUR</name>
<dbReference type="InterPro" id="IPR046348">
    <property type="entry name" value="SIS_dom_sf"/>
</dbReference>
<dbReference type="InterPro" id="IPR001347">
    <property type="entry name" value="SIS_dom"/>
</dbReference>
<dbReference type="PROSITE" id="PS51464">
    <property type="entry name" value="SIS"/>
    <property type="match status" value="2"/>
</dbReference>
<evidence type="ECO:0000256" key="4">
    <source>
        <dbReference type="ARBA" id="ARBA00022553"/>
    </source>
</evidence>
<dbReference type="InterPro" id="IPR029055">
    <property type="entry name" value="Ntn_hydrolases_N"/>
</dbReference>
<dbReference type="OrthoDB" id="15235at2759"/>
<dbReference type="Pfam" id="PF13522">
    <property type="entry name" value="GATase_6"/>
    <property type="match status" value="1"/>
</dbReference>
<sequence length="673" mass="75705">ILDRLIKGLQRLEYRGYDSAGVGIDGGNEKNWENNANKIQLIKKKGKVKALEEEIKKLEDMDLDIEFEVHLGIAHTRWATHGEPSPTNSHPQRSDKNNEFIVIHNGIITNYKDLKKFLESKGYEFESETDTETIAKLVKYMFDNRESTEISFATLVERVIQQLEGAFALVFKSIHFPGQAVGTRRGSPLLMGIQSEHKLSTDHIPVLYRSGIYQINWNIKEENKKGSCTLSRVDSTTCLFPVEENSVEYYFASDASAVIEHTNRVIYLEDDDVAAVVDGRLSIHRVKRIVGEHPARAIQTLQMELQQIMKGNFSSFMQKEIFEQPESVVNTMRGRVNFDDLTVILGGLKDHLKEIQRCRRLILIACGTSYHAGVATRQILEELTELPVMVELASDFLDRNTPVFRDDVCFFISQSGETADTLLALRYCKERGALTVGITNTVGSSISRETDCGVHINAGPEIGVASTKAYTSQFVALVMFALLVCDDRISVQDRRKQILQGLKVLPDNIKEVLSLDDEIQKLAEELYQQKSVLIMGRGYHYATCLEGALKIKEITYMHSEGILAGELKHGPLALVDKLMPVIMIIMRDHAYTKCQNALQQVVARQGRPVVICDKEDTETINTIKRTIKVPHTVDCLQGILSVIPLQLLAFHLAVLRGFDVDCPRNLAKSVTVE</sequence>
<dbReference type="InterPro" id="IPR035490">
    <property type="entry name" value="GlmS/FrlB_SIS"/>
</dbReference>
<dbReference type="InterPro" id="IPR035466">
    <property type="entry name" value="GlmS/AgaS_SIS"/>
</dbReference>
<evidence type="ECO:0000259" key="9">
    <source>
        <dbReference type="PROSITE" id="PS51278"/>
    </source>
</evidence>
<keyword evidence="8" id="KW-0175">Coiled coil</keyword>
<evidence type="ECO:0000256" key="5">
    <source>
        <dbReference type="ARBA" id="ARBA00022679"/>
    </source>
</evidence>
<dbReference type="GO" id="GO:0006002">
    <property type="term" value="P:fructose 6-phosphate metabolic process"/>
    <property type="evidence" value="ECO:0007669"/>
    <property type="project" value="TreeGrafter"/>
</dbReference>
<evidence type="ECO:0000256" key="6">
    <source>
        <dbReference type="ARBA" id="ARBA00022737"/>
    </source>
</evidence>
<dbReference type="FunFam" id="3.40.50.10490:FF:000001">
    <property type="entry name" value="Glutamine--fructose-6-phosphate aminotransferase [isomerizing]"/>
    <property type="match status" value="1"/>
</dbReference>
<dbReference type="GeneTree" id="ENSGT00940000158488"/>
<dbReference type="NCBIfam" id="NF001484">
    <property type="entry name" value="PRK00331.1"/>
    <property type="match status" value="1"/>
</dbReference>
<proteinExistence type="predicted"/>
<dbReference type="GO" id="GO:0006048">
    <property type="term" value="P:UDP-N-acetylglucosamine biosynthetic process"/>
    <property type="evidence" value="ECO:0007669"/>
    <property type="project" value="UniProtKB-UniPathway"/>
</dbReference>
<dbReference type="GO" id="GO:0006487">
    <property type="term" value="P:protein N-linked glycosylation"/>
    <property type="evidence" value="ECO:0007669"/>
    <property type="project" value="TreeGrafter"/>
</dbReference>
<dbReference type="NCBIfam" id="TIGR01135">
    <property type="entry name" value="glmS"/>
    <property type="match status" value="1"/>
</dbReference>
<dbReference type="FunFam" id="3.40.50.10490:FF:000126">
    <property type="entry name" value="Glutamine--fructose-6-phosphate aminotransferase [isomerizing] 1"/>
    <property type="match status" value="1"/>
</dbReference>